<gene>
    <name evidence="1" type="ORF">AABB81_11080</name>
</gene>
<protein>
    <submittedName>
        <fullName evidence="1">Uncharacterized protein</fullName>
    </submittedName>
</protein>
<comment type="caution">
    <text evidence="1">The sequence shown here is derived from an EMBL/GenBank/DDBJ whole genome shotgun (WGS) entry which is preliminary data.</text>
</comment>
<dbReference type="RefSeq" id="WP_342160580.1">
    <property type="nucleotide sequence ID" value="NZ_JBCDNA010000002.1"/>
</dbReference>
<proteinExistence type="predicted"/>
<keyword evidence="2" id="KW-1185">Reference proteome</keyword>
<name>A0ABU9L1W9_9FLAO</name>
<sequence>MFLLLALTSVAQQRHELQWKNIETLEFDFPKEDYTSESIFFYHSLLKRTANEEPLGKASSFSFPEHAKPLDLYDYWEHKGKEQYDVLLTKVAYVLDKPIYFFSEERLADPGYISRTMPAAKINRIDSIYHISVGFGAPEIDYTLHFYSPEEFENQYPKLKNYFKKYDGLALPPNLIVVQHNYQYGKVMFQDTSKMSISISRYFQLNKEQTLAFNYTLNYIHNIPPSFIGGSDFLIQKIKKGIKALIDETQYVSRTTDMIE</sequence>
<reference evidence="1 2" key="1">
    <citation type="submission" date="2024-04" db="EMBL/GenBank/DDBJ databases">
        <title>whole genome sequencing of Lutimonas vermicola strain IMCC1616.</title>
        <authorList>
            <person name="Bae S.S."/>
        </authorList>
    </citation>
    <scope>NUCLEOTIDE SEQUENCE [LARGE SCALE GENOMIC DNA]</scope>
    <source>
        <strain evidence="1 2">IMCC1616</strain>
    </source>
</reference>
<evidence type="ECO:0000313" key="1">
    <source>
        <dbReference type="EMBL" id="MEL4456443.1"/>
    </source>
</evidence>
<evidence type="ECO:0000313" key="2">
    <source>
        <dbReference type="Proteomes" id="UP001474120"/>
    </source>
</evidence>
<accession>A0ABU9L1W9</accession>
<dbReference type="EMBL" id="JBCDNA010000002">
    <property type="protein sequence ID" value="MEL4456443.1"/>
    <property type="molecule type" value="Genomic_DNA"/>
</dbReference>
<dbReference type="Proteomes" id="UP001474120">
    <property type="component" value="Unassembled WGS sequence"/>
</dbReference>
<organism evidence="1 2">
    <name type="scientific">Lutimonas vermicola</name>
    <dbReference type="NCBI Taxonomy" id="414288"/>
    <lineage>
        <taxon>Bacteria</taxon>
        <taxon>Pseudomonadati</taxon>
        <taxon>Bacteroidota</taxon>
        <taxon>Flavobacteriia</taxon>
        <taxon>Flavobacteriales</taxon>
        <taxon>Flavobacteriaceae</taxon>
        <taxon>Lutimonas</taxon>
    </lineage>
</organism>